<keyword evidence="4" id="KW-1185">Reference proteome</keyword>
<dbReference type="GO" id="GO:0000172">
    <property type="term" value="C:ribonuclease MRP complex"/>
    <property type="evidence" value="ECO:0007669"/>
    <property type="project" value="InterPro"/>
</dbReference>
<sequence length="240" mass="26947">MVAEDLVQVLLPDQAELQHLADILHLFHHRNKNQHRRSIWWRHFSVFRKQLSSLVTDLGHLNEAASTNLALTKKKARDARINLTTTKRVNFWQDIMAAKWQHAFSQLVADGRFSVLGLFLLAALSQVCQIVGITAELEDLGQAEVEKVLEEFGKEAWESDERSHQHAGEEDLGELVQRDGEAASSGTEAINSLRQTVPSEQVVNSSPKGPKSTKKRTATMSDGSYKKKRKRGNAIDDIFG</sequence>
<feature type="domain" description="RNase MRP protein 1 RNA binding" evidence="2">
    <location>
        <begin position="23"/>
        <end position="126"/>
    </location>
</feature>
<evidence type="ECO:0000259" key="2">
    <source>
        <dbReference type="Pfam" id="PF20945"/>
    </source>
</evidence>
<dbReference type="AlphaFoldDB" id="M2Y5H6"/>
<name>M2Y5H6_DOTSN</name>
<dbReference type="CDD" id="cd22573">
    <property type="entry name" value="RMP1_RBD"/>
    <property type="match status" value="1"/>
</dbReference>
<dbReference type="Proteomes" id="UP000016933">
    <property type="component" value="Unassembled WGS sequence"/>
</dbReference>
<organism evidence="3 4">
    <name type="scientific">Dothistroma septosporum (strain NZE10 / CBS 128990)</name>
    <name type="common">Red band needle blight fungus</name>
    <name type="synonym">Mycosphaerella pini</name>
    <dbReference type="NCBI Taxonomy" id="675120"/>
    <lineage>
        <taxon>Eukaryota</taxon>
        <taxon>Fungi</taxon>
        <taxon>Dikarya</taxon>
        <taxon>Ascomycota</taxon>
        <taxon>Pezizomycotina</taxon>
        <taxon>Dothideomycetes</taxon>
        <taxon>Dothideomycetidae</taxon>
        <taxon>Mycosphaerellales</taxon>
        <taxon>Mycosphaerellaceae</taxon>
        <taxon>Dothistroma</taxon>
    </lineage>
</organism>
<accession>M2Y5H6</accession>
<dbReference type="STRING" id="675120.M2Y5H6"/>
<dbReference type="InterPro" id="IPR047204">
    <property type="entry name" value="RMP1_RBD"/>
</dbReference>
<dbReference type="OrthoDB" id="6431331at2759"/>
<dbReference type="Pfam" id="PF20945">
    <property type="entry name" value="RMP1"/>
    <property type="match status" value="1"/>
</dbReference>
<feature type="compositionally biased region" description="Basic and acidic residues" evidence="1">
    <location>
        <begin position="156"/>
        <end position="169"/>
    </location>
</feature>
<protein>
    <recommendedName>
        <fullName evidence="2">RNase MRP protein 1 RNA binding domain-containing protein</fullName>
    </recommendedName>
</protein>
<dbReference type="EMBL" id="KB446540">
    <property type="protein sequence ID" value="EME43494.1"/>
    <property type="molecule type" value="Genomic_DNA"/>
</dbReference>
<evidence type="ECO:0000256" key="1">
    <source>
        <dbReference type="SAM" id="MobiDB-lite"/>
    </source>
</evidence>
<evidence type="ECO:0000313" key="3">
    <source>
        <dbReference type="EMBL" id="EME43494.1"/>
    </source>
</evidence>
<dbReference type="eggNOG" id="ENOG502S2QW">
    <property type="taxonomic scope" value="Eukaryota"/>
</dbReference>
<feature type="compositionally biased region" description="Polar residues" evidence="1">
    <location>
        <begin position="184"/>
        <end position="207"/>
    </location>
</feature>
<dbReference type="OMA" id="RAKWMMR"/>
<dbReference type="PANTHER" id="PTHR37792">
    <property type="entry name" value="RIBONUCLEASE MRP PROTEIN SUBUNIT RMP1"/>
    <property type="match status" value="1"/>
</dbReference>
<proteinExistence type="predicted"/>
<dbReference type="GO" id="GO:0000466">
    <property type="term" value="P:maturation of 5.8S rRNA from tricistronic rRNA transcript (SSU-rRNA, 5.8S rRNA, LSU-rRNA)"/>
    <property type="evidence" value="ECO:0007669"/>
    <property type="project" value="TreeGrafter"/>
</dbReference>
<dbReference type="GO" id="GO:0000294">
    <property type="term" value="P:nuclear-transcribed mRNA catabolic process, RNase MRP-dependent"/>
    <property type="evidence" value="ECO:0007669"/>
    <property type="project" value="TreeGrafter"/>
</dbReference>
<reference evidence="3 4" key="2">
    <citation type="journal article" date="2012" name="PLoS Pathog.">
        <title>Diverse lifestyles and strategies of plant pathogenesis encoded in the genomes of eighteen Dothideomycetes fungi.</title>
        <authorList>
            <person name="Ohm R.A."/>
            <person name="Feau N."/>
            <person name="Henrissat B."/>
            <person name="Schoch C.L."/>
            <person name="Horwitz B.A."/>
            <person name="Barry K.W."/>
            <person name="Condon B.J."/>
            <person name="Copeland A.C."/>
            <person name="Dhillon B."/>
            <person name="Glaser F."/>
            <person name="Hesse C.N."/>
            <person name="Kosti I."/>
            <person name="LaButti K."/>
            <person name="Lindquist E.A."/>
            <person name="Lucas S."/>
            <person name="Salamov A.A."/>
            <person name="Bradshaw R.E."/>
            <person name="Ciuffetti L."/>
            <person name="Hamelin R.C."/>
            <person name="Kema G.H.J."/>
            <person name="Lawrence C."/>
            <person name="Scott J.A."/>
            <person name="Spatafora J.W."/>
            <person name="Turgeon B.G."/>
            <person name="de Wit P.J.G.M."/>
            <person name="Zhong S."/>
            <person name="Goodwin S.B."/>
            <person name="Grigoriev I.V."/>
        </authorList>
    </citation>
    <scope>NUCLEOTIDE SEQUENCE [LARGE SCALE GENOMIC DNA]</scope>
    <source>
        <strain evidence="4">NZE10 / CBS 128990</strain>
    </source>
</reference>
<gene>
    <name evidence="3" type="ORF">DOTSEDRAFT_174354</name>
</gene>
<dbReference type="GO" id="GO:0042134">
    <property type="term" value="F:rRNA primary transcript binding"/>
    <property type="evidence" value="ECO:0007669"/>
    <property type="project" value="InterPro"/>
</dbReference>
<dbReference type="InterPro" id="IPR047205">
    <property type="entry name" value="RMP1"/>
</dbReference>
<reference evidence="4" key="1">
    <citation type="journal article" date="2012" name="PLoS Genet.">
        <title>The genomes of the fungal plant pathogens Cladosporium fulvum and Dothistroma septosporum reveal adaptation to different hosts and lifestyles but also signatures of common ancestry.</title>
        <authorList>
            <person name="de Wit P.J.G.M."/>
            <person name="van der Burgt A."/>
            <person name="Oekmen B."/>
            <person name="Stergiopoulos I."/>
            <person name="Abd-Elsalam K.A."/>
            <person name="Aerts A.L."/>
            <person name="Bahkali A.H."/>
            <person name="Beenen H.G."/>
            <person name="Chettri P."/>
            <person name="Cox M.P."/>
            <person name="Datema E."/>
            <person name="de Vries R.P."/>
            <person name="Dhillon B."/>
            <person name="Ganley A.R."/>
            <person name="Griffiths S.A."/>
            <person name="Guo Y."/>
            <person name="Hamelin R.C."/>
            <person name="Henrissat B."/>
            <person name="Kabir M.S."/>
            <person name="Jashni M.K."/>
            <person name="Kema G."/>
            <person name="Klaubauf S."/>
            <person name="Lapidus A."/>
            <person name="Levasseur A."/>
            <person name="Lindquist E."/>
            <person name="Mehrabi R."/>
            <person name="Ohm R.A."/>
            <person name="Owen T.J."/>
            <person name="Salamov A."/>
            <person name="Schwelm A."/>
            <person name="Schijlen E."/>
            <person name="Sun H."/>
            <person name="van den Burg H.A."/>
            <person name="van Ham R.C.H.J."/>
            <person name="Zhang S."/>
            <person name="Goodwin S.B."/>
            <person name="Grigoriev I.V."/>
            <person name="Collemare J."/>
            <person name="Bradshaw R.E."/>
        </authorList>
    </citation>
    <scope>NUCLEOTIDE SEQUENCE [LARGE SCALE GENOMIC DNA]</scope>
    <source>
        <strain evidence="4">NZE10 / CBS 128990</strain>
    </source>
</reference>
<evidence type="ECO:0000313" key="4">
    <source>
        <dbReference type="Proteomes" id="UP000016933"/>
    </source>
</evidence>
<feature type="region of interest" description="Disordered" evidence="1">
    <location>
        <begin position="156"/>
        <end position="240"/>
    </location>
</feature>
<dbReference type="HOGENOM" id="CLU_031977_1_0_1"/>
<dbReference type="PANTHER" id="PTHR37792:SF1">
    <property type="entry name" value="RIBONUCLEASE MRP PROTEIN SUBUNIT RMP1"/>
    <property type="match status" value="1"/>
</dbReference>